<keyword evidence="4" id="KW-0547">Nucleotide-binding</keyword>
<dbReference type="InterPro" id="IPR027417">
    <property type="entry name" value="P-loop_NTPase"/>
</dbReference>
<dbReference type="InterPro" id="IPR003439">
    <property type="entry name" value="ABC_transporter-like_ATP-bd"/>
</dbReference>
<comment type="caution">
    <text evidence="11">The sequence shown here is derived from an EMBL/GenBank/DDBJ whole genome shotgun (WGS) entry which is preliminary data.</text>
</comment>
<dbReference type="GO" id="GO:0005886">
    <property type="term" value="C:plasma membrane"/>
    <property type="evidence" value="ECO:0007669"/>
    <property type="project" value="UniProtKB-SubCell"/>
</dbReference>
<accession>A0A8G2FEF7</accession>
<evidence type="ECO:0000259" key="10">
    <source>
        <dbReference type="PROSITE" id="PS50929"/>
    </source>
</evidence>
<dbReference type="CDD" id="cd03223">
    <property type="entry name" value="ABCD_peroxisomal_ALDP"/>
    <property type="match status" value="1"/>
</dbReference>
<dbReference type="Gene3D" id="3.40.50.300">
    <property type="entry name" value="P-loop containing nucleotide triphosphate hydrolases"/>
    <property type="match status" value="1"/>
</dbReference>
<dbReference type="PANTHER" id="PTHR11384">
    <property type="entry name" value="ATP-BINDING CASSETTE, SUB-FAMILY D MEMBER"/>
    <property type="match status" value="1"/>
</dbReference>
<feature type="transmembrane region" description="Helical" evidence="8">
    <location>
        <begin position="30"/>
        <end position="49"/>
    </location>
</feature>
<evidence type="ECO:0000256" key="5">
    <source>
        <dbReference type="ARBA" id="ARBA00022840"/>
    </source>
</evidence>
<evidence type="ECO:0000256" key="4">
    <source>
        <dbReference type="ARBA" id="ARBA00022741"/>
    </source>
</evidence>
<dbReference type="Gene3D" id="1.20.1560.10">
    <property type="entry name" value="ABC transporter type 1, transmembrane domain"/>
    <property type="match status" value="1"/>
</dbReference>
<dbReference type="GO" id="GO:0140359">
    <property type="term" value="F:ABC-type transporter activity"/>
    <property type="evidence" value="ECO:0007669"/>
    <property type="project" value="InterPro"/>
</dbReference>
<feature type="transmembrane region" description="Helical" evidence="8">
    <location>
        <begin position="183"/>
        <end position="203"/>
    </location>
</feature>
<evidence type="ECO:0000259" key="9">
    <source>
        <dbReference type="PROSITE" id="PS50893"/>
    </source>
</evidence>
<dbReference type="EMBL" id="FTNE01000022">
    <property type="protein sequence ID" value="SIR26882.1"/>
    <property type="molecule type" value="Genomic_DNA"/>
</dbReference>
<dbReference type="Pfam" id="PF00005">
    <property type="entry name" value="ABC_tran"/>
    <property type="match status" value="1"/>
</dbReference>
<feature type="domain" description="ABC transmembrane type-1" evidence="10">
    <location>
        <begin position="36"/>
        <end position="330"/>
    </location>
</feature>
<feature type="transmembrane region" description="Helical" evidence="8">
    <location>
        <begin position="151"/>
        <end position="171"/>
    </location>
</feature>
<dbReference type="InterPro" id="IPR050835">
    <property type="entry name" value="ABC_transporter_sub-D"/>
</dbReference>
<dbReference type="OrthoDB" id="9810134at2"/>
<dbReference type="PROSITE" id="PS50929">
    <property type="entry name" value="ABC_TM1F"/>
    <property type="match status" value="1"/>
</dbReference>
<evidence type="ECO:0000256" key="8">
    <source>
        <dbReference type="SAM" id="Phobius"/>
    </source>
</evidence>
<keyword evidence="5 11" id="KW-0067">ATP-binding</keyword>
<evidence type="ECO:0000256" key="1">
    <source>
        <dbReference type="ARBA" id="ARBA00004651"/>
    </source>
</evidence>
<keyword evidence="7 8" id="KW-0472">Membrane</keyword>
<keyword evidence="2" id="KW-0813">Transport</keyword>
<evidence type="ECO:0000256" key="6">
    <source>
        <dbReference type="ARBA" id="ARBA00022989"/>
    </source>
</evidence>
<dbReference type="PROSITE" id="PS50893">
    <property type="entry name" value="ABC_TRANSPORTER_2"/>
    <property type="match status" value="1"/>
</dbReference>
<name>A0A8G2FEF7_ACIRU</name>
<comment type="subcellular location">
    <subcellularLocation>
        <location evidence="1">Cell membrane</location>
        <topology evidence="1">Multi-pass membrane protein</topology>
    </subcellularLocation>
</comment>
<dbReference type="Pfam" id="PF06472">
    <property type="entry name" value="ABC_membrane_2"/>
    <property type="match status" value="1"/>
</dbReference>
<feature type="domain" description="ABC transporter" evidence="9">
    <location>
        <begin position="374"/>
        <end position="583"/>
    </location>
</feature>
<dbReference type="Proteomes" id="UP000186308">
    <property type="component" value="Unassembled WGS sequence"/>
</dbReference>
<dbReference type="InterPro" id="IPR017871">
    <property type="entry name" value="ABC_transporter-like_CS"/>
</dbReference>
<dbReference type="SUPFAM" id="SSF90123">
    <property type="entry name" value="ABC transporter transmembrane region"/>
    <property type="match status" value="1"/>
</dbReference>
<dbReference type="SUPFAM" id="SSF52540">
    <property type="entry name" value="P-loop containing nucleoside triphosphate hydrolases"/>
    <property type="match status" value="1"/>
</dbReference>
<reference evidence="11 12" key="1">
    <citation type="submission" date="2017-01" db="EMBL/GenBank/DDBJ databases">
        <authorList>
            <person name="Varghese N."/>
            <person name="Submissions S."/>
        </authorList>
    </citation>
    <scope>NUCLEOTIDE SEQUENCE [LARGE SCALE GENOMIC DNA]</scope>
    <source>
        <strain evidence="11 12">ATCC 35905</strain>
    </source>
</reference>
<dbReference type="PROSITE" id="PS00211">
    <property type="entry name" value="ABC_TRANSPORTER_1"/>
    <property type="match status" value="1"/>
</dbReference>
<dbReference type="GO" id="GO:0005524">
    <property type="term" value="F:ATP binding"/>
    <property type="evidence" value="ECO:0007669"/>
    <property type="project" value="UniProtKB-KW"/>
</dbReference>
<proteinExistence type="predicted"/>
<dbReference type="AlphaFoldDB" id="A0A8G2FEF7"/>
<keyword evidence="6 8" id="KW-1133">Transmembrane helix</keyword>
<keyword evidence="12" id="KW-1185">Reference proteome</keyword>
<dbReference type="InterPro" id="IPR011527">
    <property type="entry name" value="ABC1_TM_dom"/>
</dbReference>
<dbReference type="PANTHER" id="PTHR11384:SF59">
    <property type="entry name" value="LYSOSOMAL COBALAMIN TRANSPORTER ABCD4"/>
    <property type="match status" value="1"/>
</dbReference>
<dbReference type="InterPro" id="IPR003593">
    <property type="entry name" value="AAA+_ATPase"/>
</dbReference>
<dbReference type="RefSeq" id="WP_029312851.1">
    <property type="nucleotide sequence ID" value="NZ_FTNE01000022.1"/>
</dbReference>
<feature type="transmembrane region" description="Helical" evidence="8">
    <location>
        <begin position="269"/>
        <end position="295"/>
    </location>
</feature>
<dbReference type="SMART" id="SM00382">
    <property type="entry name" value="AAA"/>
    <property type="match status" value="1"/>
</dbReference>
<dbReference type="InterPro" id="IPR036640">
    <property type="entry name" value="ABC1_TM_sf"/>
</dbReference>
<evidence type="ECO:0000313" key="12">
    <source>
        <dbReference type="Proteomes" id="UP000186308"/>
    </source>
</evidence>
<protein>
    <submittedName>
        <fullName evidence="11">Putative ATP-binding cassette transporter</fullName>
    </submittedName>
</protein>
<evidence type="ECO:0000256" key="3">
    <source>
        <dbReference type="ARBA" id="ARBA00022692"/>
    </source>
</evidence>
<evidence type="ECO:0000313" key="11">
    <source>
        <dbReference type="EMBL" id="SIR26882.1"/>
    </source>
</evidence>
<organism evidence="11 12">
    <name type="scientific">Acidiphilium rubrum</name>
    <dbReference type="NCBI Taxonomy" id="526"/>
    <lineage>
        <taxon>Bacteria</taxon>
        <taxon>Pseudomonadati</taxon>
        <taxon>Pseudomonadota</taxon>
        <taxon>Alphaproteobacteria</taxon>
        <taxon>Acetobacterales</taxon>
        <taxon>Acidocellaceae</taxon>
        <taxon>Acidiphilium</taxon>
    </lineage>
</organism>
<evidence type="ECO:0000256" key="7">
    <source>
        <dbReference type="ARBA" id="ARBA00023136"/>
    </source>
</evidence>
<evidence type="ECO:0000256" key="2">
    <source>
        <dbReference type="ARBA" id="ARBA00022448"/>
    </source>
</evidence>
<keyword evidence="3 8" id="KW-0812">Transmembrane</keyword>
<dbReference type="GO" id="GO:0016887">
    <property type="term" value="F:ATP hydrolysis activity"/>
    <property type="evidence" value="ECO:0007669"/>
    <property type="project" value="InterPro"/>
</dbReference>
<gene>
    <name evidence="11" type="ORF">SAMN05421828_12231</name>
</gene>
<sequence>MDADLARTGFFYRLRYLALPYFRSEERWRAIGLASLIIALTLSIVGLNLGFTTWYNAFWNALQKYQISLIWYNVGVFCALALGWVVINSAQQFCIQILQIRWRRWLTTRIIDHWMSNNTHYRLQLDAQEIDNPDQRMSDDIDFFTGQSVNLPISALQAVVTIVSYGVLLWSLSAKLVFFGVKIPGALLWVNLLYAIAGTWFVLKIGRPLFYLNNIQQKVMGDFRFELIRVRDNSETIATAHSGGAEAARLKTRFGPVVDIFHRRIYRNLYVNGFTFSFNQAAVLVPLIVTIPAYLAKTILVGGIIEISSAFNQTQQAFAFILNNFSSVGSGYLSITEWRAVLDRLYTFEVSLRHHQTQAAAPKITYATNSTPALDIDNLALGLPDNRCLIANLNLHVAPGDRMLISGPTGSGKSTLIRAIAGIWPFGAGSVHTPAGRVLFIPQRPYLPNGALIQSLTFPYNQPLDPTRVAAVLTSVGLGRLATKLDTAEPWDRELSPGEQQRIAFARCILLEPDVIILDEATSALDEDYEALMYQTLTTALPRATIISVGHRSTIVKYHTRRLRLTGDSAWHDEAINPIQAAAD</sequence>
<feature type="transmembrane region" description="Helical" evidence="8">
    <location>
        <begin position="69"/>
        <end position="87"/>
    </location>
</feature>